<evidence type="ECO:0000313" key="10">
    <source>
        <dbReference type="Proteomes" id="UP000085678"/>
    </source>
</evidence>
<proteinExistence type="predicted"/>
<dbReference type="InterPro" id="IPR036259">
    <property type="entry name" value="MFS_trans_sf"/>
</dbReference>
<dbReference type="PANTHER" id="PTHR11662:SF456">
    <property type="entry name" value="VESICULAR GLUTAMATE TRANSPORTER, ISOFORM A"/>
    <property type="match status" value="1"/>
</dbReference>
<feature type="domain" description="Major facilitator superfamily (MFS) profile" evidence="9">
    <location>
        <begin position="13"/>
        <end position="444"/>
    </location>
</feature>
<dbReference type="GO" id="GO:0050803">
    <property type="term" value="P:regulation of synapse structure or activity"/>
    <property type="evidence" value="ECO:0007669"/>
    <property type="project" value="TreeGrafter"/>
</dbReference>
<feature type="transmembrane region" description="Helical" evidence="8">
    <location>
        <begin position="329"/>
        <end position="348"/>
    </location>
</feature>
<gene>
    <name evidence="11" type="primary">LOC106177935</name>
</gene>
<evidence type="ECO:0000256" key="8">
    <source>
        <dbReference type="SAM" id="Phobius"/>
    </source>
</evidence>
<dbReference type="Gene3D" id="1.20.1250.20">
    <property type="entry name" value="MFS general substrate transporter like domains"/>
    <property type="match status" value="2"/>
</dbReference>
<dbReference type="OrthoDB" id="2985014at2759"/>
<dbReference type="FunFam" id="1.20.1250.20:FF:000423">
    <property type="entry name" value="Putative inorganic phosphate cotransporter-like Protein"/>
    <property type="match status" value="1"/>
</dbReference>
<dbReference type="STRING" id="7574.A0A1S3K1C8"/>
<evidence type="ECO:0000313" key="11">
    <source>
        <dbReference type="RefSeq" id="XP_013416337.1"/>
    </source>
</evidence>
<evidence type="ECO:0000256" key="4">
    <source>
        <dbReference type="ARBA" id="ARBA00022847"/>
    </source>
</evidence>
<protein>
    <submittedName>
        <fullName evidence="11">Vesicular glutamate transporter 2</fullName>
    </submittedName>
</protein>
<evidence type="ECO:0000256" key="1">
    <source>
        <dbReference type="ARBA" id="ARBA00004141"/>
    </source>
</evidence>
<dbReference type="Pfam" id="PF07690">
    <property type="entry name" value="MFS_1"/>
    <property type="match status" value="1"/>
</dbReference>
<keyword evidence="5 8" id="KW-1133">Transmembrane helix</keyword>
<dbReference type="AlphaFoldDB" id="A0A1S3K1C8"/>
<feature type="transmembrane region" description="Helical" evidence="8">
    <location>
        <begin position="96"/>
        <end position="115"/>
    </location>
</feature>
<feature type="compositionally biased region" description="Basic and acidic residues" evidence="7">
    <location>
        <begin position="452"/>
        <end position="461"/>
    </location>
</feature>
<evidence type="ECO:0000259" key="9">
    <source>
        <dbReference type="PROSITE" id="PS50850"/>
    </source>
</evidence>
<feature type="region of interest" description="Disordered" evidence="7">
    <location>
        <begin position="451"/>
        <end position="479"/>
    </location>
</feature>
<reference evidence="11" key="1">
    <citation type="submission" date="2025-08" db="UniProtKB">
        <authorList>
            <consortium name="RefSeq"/>
        </authorList>
    </citation>
    <scope>IDENTIFICATION</scope>
    <source>
        <tissue evidence="11">Gonads</tissue>
    </source>
</reference>
<dbReference type="GO" id="GO:0098700">
    <property type="term" value="P:neurotransmitter loading into synaptic vesicle"/>
    <property type="evidence" value="ECO:0007669"/>
    <property type="project" value="TreeGrafter"/>
</dbReference>
<feature type="transmembrane region" description="Helical" evidence="8">
    <location>
        <begin position="186"/>
        <end position="207"/>
    </location>
</feature>
<dbReference type="GO" id="GO:0005313">
    <property type="term" value="F:L-glutamate transmembrane transporter activity"/>
    <property type="evidence" value="ECO:0007669"/>
    <property type="project" value="TreeGrafter"/>
</dbReference>
<dbReference type="SUPFAM" id="SSF103473">
    <property type="entry name" value="MFS general substrate transporter"/>
    <property type="match status" value="1"/>
</dbReference>
<comment type="subcellular location">
    <subcellularLocation>
        <location evidence="1">Membrane</location>
        <topology evidence="1">Multi-pass membrane protein</topology>
    </subcellularLocation>
</comment>
<keyword evidence="4" id="KW-0769">Symport</keyword>
<sequence>MPACCGCIPRRYVVAVLGFLGLCISFGLRSVLAVTVTSIVAKNTTRPEESVKCISHQRLAWTTEDVGWVFSAYGYGYIITQIPGGILAAAFPAHRVFAGAHLVTFALFALIPTLMPLHFGYVVAIRVLQGLAEGVIVPSMQGIWSVWAPENEKNRLALFSLSGAYCGPAVAMLLTGIVNCHVGWEYIFYMYSGAGGLWVIVWFVFVFESPHKSPDRLGEKERMLFEKENVGATSGSSKDKVKSIPWKDILTSPAVWAVFVAGTTRSWVLLLVTNYLPEYLDNTFGRSIDLIGLYSALPFFVTTVTVSVGGLLVDTILKKKLIPRTLARKLFNCCGFAAEASILIAMGFVKSEVLAVILFCLSCGFSGIAASGYQANPLDLARDYASILMGISKMGGVGGMVMPTAVARLTKSRAPDDWAHVFWVTATLELAGVVIYAMYASGKQQKWSNFGVKEKEMENRNPEMTSDSSPDVPDPKAST</sequence>
<keyword evidence="2" id="KW-0813">Transport</keyword>
<dbReference type="GO" id="GO:0015293">
    <property type="term" value="F:symporter activity"/>
    <property type="evidence" value="ECO:0007669"/>
    <property type="project" value="UniProtKB-KW"/>
</dbReference>
<dbReference type="GO" id="GO:0060076">
    <property type="term" value="C:excitatory synapse"/>
    <property type="evidence" value="ECO:0007669"/>
    <property type="project" value="TreeGrafter"/>
</dbReference>
<organism evidence="10 11">
    <name type="scientific">Lingula anatina</name>
    <name type="common">Brachiopod</name>
    <name type="synonym">Lingula unguis</name>
    <dbReference type="NCBI Taxonomy" id="7574"/>
    <lineage>
        <taxon>Eukaryota</taxon>
        <taxon>Metazoa</taxon>
        <taxon>Spiralia</taxon>
        <taxon>Lophotrochozoa</taxon>
        <taxon>Brachiopoda</taxon>
        <taxon>Linguliformea</taxon>
        <taxon>Lingulata</taxon>
        <taxon>Lingulida</taxon>
        <taxon>Linguloidea</taxon>
        <taxon>Lingulidae</taxon>
        <taxon>Lingula</taxon>
    </lineage>
</organism>
<evidence type="ECO:0000256" key="7">
    <source>
        <dbReference type="SAM" id="MobiDB-lite"/>
    </source>
</evidence>
<evidence type="ECO:0000256" key="6">
    <source>
        <dbReference type="ARBA" id="ARBA00023136"/>
    </source>
</evidence>
<accession>A0A1S3K1C8</accession>
<feature type="transmembrane region" description="Helical" evidence="8">
    <location>
        <begin position="12"/>
        <end position="41"/>
    </location>
</feature>
<feature type="transmembrane region" description="Helical" evidence="8">
    <location>
        <begin position="68"/>
        <end position="89"/>
    </location>
</feature>
<keyword evidence="3 8" id="KW-0812">Transmembrane</keyword>
<dbReference type="GO" id="GO:0035249">
    <property type="term" value="P:synaptic transmission, glutamatergic"/>
    <property type="evidence" value="ECO:0007669"/>
    <property type="project" value="TreeGrafter"/>
</dbReference>
<dbReference type="PROSITE" id="PS50850">
    <property type="entry name" value="MFS"/>
    <property type="match status" value="1"/>
</dbReference>
<keyword evidence="6 8" id="KW-0472">Membrane</keyword>
<dbReference type="GeneID" id="106177935"/>
<dbReference type="InterPro" id="IPR020846">
    <property type="entry name" value="MFS_dom"/>
</dbReference>
<dbReference type="InterPro" id="IPR050382">
    <property type="entry name" value="MFS_Na/Anion_cotransporter"/>
</dbReference>
<dbReference type="PANTHER" id="PTHR11662">
    <property type="entry name" value="SOLUTE CARRIER FAMILY 17"/>
    <property type="match status" value="1"/>
</dbReference>
<dbReference type="FunFam" id="1.20.1250.20:FF:000003">
    <property type="entry name" value="Solute carrier family 17 member 3"/>
    <property type="match status" value="1"/>
</dbReference>
<feature type="transmembrane region" description="Helical" evidence="8">
    <location>
        <begin position="418"/>
        <end position="439"/>
    </location>
</feature>
<dbReference type="InterPro" id="IPR011701">
    <property type="entry name" value="MFS"/>
</dbReference>
<dbReference type="GO" id="GO:0030672">
    <property type="term" value="C:synaptic vesicle membrane"/>
    <property type="evidence" value="ECO:0007669"/>
    <property type="project" value="TreeGrafter"/>
</dbReference>
<feature type="transmembrane region" description="Helical" evidence="8">
    <location>
        <begin position="156"/>
        <end position="174"/>
    </location>
</feature>
<evidence type="ECO:0000256" key="2">
    <source>
        <dbReference type="ARBA" id="ARBA00022448"/>
    </source>
</evidence>
<feature type="transmembrane region" description="Helical" evidence="8">
    <location>
        <begin position="296"/>
        <end position="317"/>
    </location>
</feature>
<dbReference type="InParanoid" id="A0A1S3K1C8"/>
<feature type="transmembrane region" description="Helical" evidence="8">
    <location>
        <begin position="385"/>
        <end position="406"/>
    </location>
</feature>
<dbReference type="GO" id="GO:0005326">
    <property type="term" value="F:neurotransmitter transmembrane transporter activity"/>
    <property type="evidence" value="ECO:0007669"/>
    <property type="project" value="TreeGrafter"/>
</dbReference>
<feature type="transmembrane region" description="Helical" evidence="8">
    <location>
        <begin position="121"/>
        <end position="144"/>
    </location>
</feature>
<dbReference type="Proteomes" id="UP000085678">
    <property type="component" value="Unplaced"/>
</dbReference>
<evidence type="ECO:0000256" key="5">
    <source>
        <dbReference type="ARBA" id="ARBA00022989"/>
    </source>
</evidence>
<evidence type="ECO:0000256" key="3">
    <source>
        <dbReference type="ARBA" id="ARBA00022692"/>
    </source>
</evidence>
<name>A0A1S3K1C8_LINAN</name>
<feature type="transmembrane region" description="Helical" evidence="8">
    <location>
        <begin position="254"/>
        <end position="276"/>
    </location>
</feature>
<dbReference type="KEGG" id="lak:106177935"/>
<keyword evidence="10" id="KW-1185">Reference proteome</keyword>
<feature type="transmembrane region" description="Helical" evidence="8">
    <location>
        <begin position="354"/>
        <end position="373"/>
    </location>
</feature>
<dbReference type="RefSeq" id="XP_013416337.1">
    <property type="nucleotide sequence ID" value="XM_013560883.1"/>
</dbReference>